<dbReference type="InterPro" id="IPR036890">
    <property type="entry name" value="HATPase_C_sf"/>
</dbReference>
<evidence type="ECO:0000259" key="1">
    <source>
        <dbReference type="Pfam" id="PF24391"/>
    </source>
</evidence>
<accession>A0AAE2RWG3</accession>
<dbReference type="Proteomes" id="UP000631418">
    <property type="component" value="Unassembled WGS sequence"/>
</dbReference>
<reference evidence="2" key="1">
    <citation type="submission" date="2020-11" db="EMBL/GenBank/DDBJ databases">
        <authorList>
            <person name="Thieme N."/>
            <person name="Liebl W."/>
            <person name="Zverlov V."/>
        </authorList>
    </citation>
    <scope>NUCLEOTIDE SEQUENCE</scope>
    <source>
        <strain evidence="2">NT08</strain>
    </source>
</reference>
<comment type="caution">
    <text evidence="2">The sequence shown here is derived from an EMBL/GenBank/DDBJ whole genome shotgun (WGS) entry which is preliminary data.</text>
</comment>
<sequence length="1075" mass="126274">MNSLNNECQGIKTQYSLVKHLKLHSECDEKYKNLYATWVQDEKVYTNALAAITTSFPHYSMHDASHSWSIVNKIEMVLGEARIKQLSPTDTFLILETAFVHDLGMIICEEEQKKLWLDIEFKKYIEDIINNNYDKDLVSAANYIRNIEKNVVEDSKVWPIEVKKYVTILNADFFRRKHNYRSAEVIIHSSKIGVLQNRNNLIQERIMRLIAQISIMHVTDFSDILNKLYQVENGVSTDEIHPRMIACLLRLGDLLDLDNGRFSEVLSNTIYMPKSSQEHKEKHQAITHFLVSPERIEVAAICPDDSVYRATRQWFEWLQEELKNLSSRWSDIVPYDFIGGPPSLGDIKLSIRDGHGITEQLNYKFSIDQKIAFEFIEGSGIYENKLDCIREIIQNALDATKLQIWNDIEIGKYKSLIEYEDIECMLAFSSNIPEIIRNLYPITITLEYIEDSKGETENDEFIIMVEDCGCGISKQDLKRVESVGHSWNGEIEKYKIINRMPEWMRPTGDFGIGLHSIFMITDEVEIETKAEDSEAYNFTFVSSKNNGYISTKINKNRKRNGTKISFKFKSKFIEEFESTIDSAVHDELKDIDRNLDLVDNKYKSKRNKKRMCALLNSYLNNIDWIKIEKCGILTEEGYVPDKMFNNEEINVFTTNSKDGDLEISVKLDNHEGLSAYVKDNKTYSEINFHFIRLTPYDNRSKSYKFTRMSNTSGYGLFSDKSEIYFKDIFCTKVSEIHVFKTKVNIVEGKAKELLSINRNRIKNRSILNKYINRINDYILKKVIFCMWKHVTDIEAEFKFNDQNSMDMVILTLYYNKYYDKSNFEIIKNNVVFNKWGIRESYKINKDGIWEENITLKELISKDKVIIADFCNENIKAKAVEYNIDTILESVEYIDIELLGYDTIEFIDSACYIAHKNTNFKGDYINTIVDYNNKKLLKILLNDLYDKQQLITRIRTKINGFKYKNKENSSIIYLVDLEYQILSPFTSDMKEEIFKKNIDQIINDLKKNYKFDELIEYVYNNSLHKEFLQNERYKEIIENAYKELILDYINYAYSEYKYDNDDQEAAIDLNNIKKRN</sequence>
<evidence type="ECO:0000313" key="2">
    <source>
        <dbReference type="EMBL" id="MBF7812209.1"/>
    </source>
</evidence>
<dbReference type="SUPFAM" id="SSF55874">
    <property type="entry name" value="ATPase domain of HSP90 chaperone/DNA topoisomerase II/histidine kinase"/>
    <property type="match status" value="1"/>
</dbReference>
<feature type="domain" description="HD-CE" evidence="1">
    <location>
        <begin position="56"/>
        <end position="324"/>
    </location>
</feature>
<gene>
    <name evidence="2" type="ORF">IS491_26840</name>
</gene>
<dbReference type="RefSeq" id="WP_011968940.1">
    <property type="nucleotide sequence ID" value="NZ_CP073279.1"/>
</dbReference>
<organism evidence="2 3">
    <name type="scientific">Clostridium beijerinckii</name>
    <name type="common">Clostridium MP</name>
    <dbReference type="NCBI Taxonomy" id="1520"/>
    <lineage>
        <taxon>Bacteria</taxon>
        <taxon>Bacillati</taxon>
        <taxon>Bacillota</taxon>
        <taxon>Clostridia</taxon>
        <taxon>Eubacteriales</taxon>
        <taxon>Clostridiaceae</taxon>
        <taxon>Clostridium</taxon>
    </lineage>
</organism>
<dbReference type="Pfam" id="PF24391">
    <property type="entry name" value="HD-CE"/>
    <property type="match status" value="1"/>
</dbReference>
<dbReference type="AlphaFoldDB" id="A0AAE2RWG3"/>
<protein>
    <submittedName>
        <fullName evidence="2">ATP-binding protein</fullName>
    </submittedName>
</protein>
<name>A0AAE2RWG3_CLOBE</name>
<evidence type="ECO:0000313" key="3">
    <source>
        <dbReference type="Proteomes" id="UP000631418"/>
    </source>
</evidence>
<dbReference type="EMBL" id="JADOEF010000004">
    <property type="protein sequence ID" value="MBF7812209.1"/>
    <property type="molecule type" value="Genomic_DNA"/>
</dbReference>
<dbReference type="Gene3D" id="3.30.565.10">
    <property type="entry name" value="Histidine kinase-like ATPase, C-terminal domain"/>
    <property type="match status" value="1"/>
</dbReference>
<dbReference type="GO" id="GO:0005524">
    <property type="term" value="F:ATP binding"/>
    <property type="evidence" value="ECO:0007669"/>
    <property type="project" value="UniProtKB-KW"/>
</dbReference>
<proteinExistence type="predicted"/>
<keyword evidence="2" id="KW-0547">Nucleotide-binding</keyword>
<dbReference type="InterPro" id="IPR056471">
    <property type="entry name" value="HD-CE"/>
</dbReference>
<keyword evidence="2" id="KW-0067">ATP-binding</keyword>